<feature type="domain" description="DNA/RNA non-specific endonuclease/pyrophosphatase/phosphodiesterase" evidence="5">
    <location>
        <begin position="407"/>
        <end position="622"/>
    </location>
</feature>
<dbReference type="RefSeq" id="WP_162520930.1">
    <property type="nucleotide sequence ID" value="NZ_BJCL01000025.1"/>
</dbReference>
<evidence type="ECO:0000259" key="4">
    <source>
        <dbReference type="SMART" id="SM00477"/>
    </source>
</evidence>
<dbReference type="InterPro" id="IPR001604">
    <property type="entry name" value="Endo_G_ENPP1-like_dom"/>
</dbReference>
<evidence type="ECO:0008006" key="8">
    <source>
        <dbReference type="Google" id="ProtNLM"/>
    </source>
</evidence>
<dbReference type="Gene3D" id="3.40.570.10">
    <property type="entry name" value="Extracellular Endonuclease, subunit A"/>
    <property type="match status" value="1"/>
</dbReference>
<evidence type="ECO:0000256" key="3">
    <source>
        <dbReference type="SAM" id="MobiDB-lite"/>
    </source>
</evidence>
<feature type="compositionally biased region" description="Low complexity" evidence="3">
    <location>
        <begin position="14"/>
        <end position="24"/>
    </location>
</feature>
<dbReference type="InterPro" id="IPR009003">
    <property type="entry name" value="Peptidase_S1_PA"/>
</dbReference>
<evidence type="ECO:0000259" key="5">
    <source>
        <dbReference type="SMART" id="SM00892"/>
    </source>
</evidence>
<feature type="active site" description="Proton acceptor" evidence="1">
    <location>
        <position position="471"/>
    </location>
</feature>
<proteinExistence type="predicted"/>
<evidence type="ECO:0000313" key="6">
    <source>
        <dbReference type="EMBL" id="GCL66095.1"/>
    </source>
</evidence>
<dbReference type="GO" id="GO:0004519">
    <property type="term" value="F:endonuclease activity"/>
    <property type="evidence" value="ECO:0007669"/>
    <property type="project" value="TreeGrafter"/>
</dbReference>
<dbReference type="GO" id="GO:0016787">
    <property type="term" value="F:hydrolase activity"/>
    <property type="evidence" value="ECO:0007669"/>
    <property type="project" value="InterPro"/>
</dbReference>
<dbReference type="Gene3D" id="2.40.10.10">
    <property type="entry name" value="Trypsin-like serine proteases"/>
    <property type="match status" value="1"/>
</dbReference>
<organism evidence="6 7">
    <name type="scientific">Pseudaquabacterium pictum</name>
    <dbReference type="NCBI Taxonomy" id="2315236"/>
    <lineage>
        <taxon>Bacteria</taxon>
        <taxon>Pseudomonadati</taxon>
        <taxon>Pseudomonadota</taxon>
        <taxon>Betaproteobacteria</taxon>
        <taxon>Burkholderiales</taxon>
        <taxon>Sphaerotilaceae</taxon>
        <taxon>Pseudaquabacterium</taxon>
    </lineage>
</organism>
<dbReference type="SMART" id="SM00477">
    <property type="entry name" value="NUC"/>
    <property type="match status" value="1"/>
</dbReference>
<dbReference type="AlphaFoldDB" id="A0A480B2I1"/>
<sequence length="645" mass="70514">MASKKTPKHLPAVPGAGASSDSASAPDIERIRRLIRAKGESLLALPKVTSVGIGYKIQGDKKTKTPSLQFSVERKVSLEGLAAEGVSALPTAIEFEGVSIPTDIVERKFRPSYAVVQLKPKTSRKVRLNPVMPGVSISHASLTAGTLGAIVRDATSGDTVLLSNWHVLHGAGGQIGDAIVQPGPYDDNRVFSNGIGRLLRSHLGLAGDCAIASVEGRRVDLAQLELGVVIKSVGKPDLGDVVAKSGRTTGVTYGQVSRVDALFKMPYEDMPEQIIGGFEIEPWAKRLPKDGEISKGGDSGSAWLAVDTKGQTTTTMLGLHFGGDAEGSDGEFALACYAHSVFEKLEIEPLAEAAPGTHPITGPSVEAAERFRTGFRSDFLDFPVPRPRFQKSAADDLIGLAGGDFIDYCHFTVWQSRSRKLPRCVAWNIDGARKRSLSRKGIPFIKDSREGLEDFQWGDELYQANPLDRGHVARRDDLVWGSPEEASQGNIDSFFFTNMTPQHEAFNQSQLKGQWGLLENAILDEVVLKDLRVSVMGGPVLAKEDRPYRGAQLPAEFWKIVFYVDDEDGQNKARAYVLTQQDLLKKLKPESLELSQFRWYQVPLTSIEKKTGMRLDQNLHRIDSKFPQAVGVEPARLVVEGRFFD</sequence>
<dbReference type="SUPFAM" id="SSF50494">
    <property type="entry name" value="Trypsin-like serine proteases"/>
    <property type="match status" value="1"/>
</dbReference>
<keyword evidence="2" id="KW-0479">Metal-binding</keyword>
<dbReference type="InterPro" id="IPR020821">
    <property type="entry name" value="ENPP1-3/EXOG-like_nuc-like"/>
</dbReference>
<keyword evidence="7" id="KW-1185">Reference proteome</keyword>
<dbReference type="EMBL" id="BJCL01000025">
    <property type="protein sequence ID" value="GCL66095.1"/>
    <property type="molecule type" value="Genomic_DNA"/>
</dbReference>
<feature type="region of interest" description="Disordered" evidence="3">
    <location>
        <begin position="1"/>
        <end position="24"/>
    </location>
</feature>
<dbReference type="InterPro" id="IPR044929">
    <property type="entry name" value="DNA/RNA_non-sp_Endonuclease_sf"/>
</dbReference>
<protein>
    <recommendedName>
        <fullName evidence="8">Endonuclease</fullName>
    </recommendedName>
</protein>
<dbReference type="SUPFAM" id="SSF54060">
    <property type="entry name" value="His-Me finger endonucleases"/>
    <property type="match status" value="1"/>
</dbReference>
<reference evidence="7" key="1">
    <citation type="submission" date="2019-03" db="EMBL/GenBank/DDBJ databases">
        <title>Aquabacterium pictum sp.nov., the first bacteriochlorophyll a-containing freshwater bacterium in the genus Aquabacterium of the class Betaproteobacteria.</title>
        <authorList>
            <person name="Hirose S."/>
            <person name="Tank M."/>
            <person name="Hara E."/>
            <person name="Tamaki H."/>
            <person name="Takaichi S."/>
            <person name="Haruta S."/>
            <person name="Hanada S."/>
        </authorList>
    </citation>
    <scope>NUCLEOTIDE SEQUENCE [LARGE SCALE GENOMIC DNA]</scope>
    <source>
        <strain evidence="7">W35</strain>
    </source>
</reference>
<dbReference type="InterPro" id="IPR044925">
    <property type="entry name" value="His-Me_finger_sf"/>
</dbReference>
<dbReference type="GO" id="GO:0003676">
    <property type="term" value="F:nucleic acid binding"/>
    <property type="evidence" value="ECO:0007669"/>
    <property type="project" value="InterPro"/>
</dbReference>
<feature type="binding site" evidence="2">
    <location>
        <position position="507"/>
    </location>
    <ligand>
        <name>Mg(2+)</name>
        <dbReference type="ChEBI" id="CHEBI:18420"/>
        <note>catalytic</note>
    </ligand>
</feature>
<dbReference type="SMART" id="SM00892">
    <property type="entry name" value="Endonuclease_NS"/>
    <property type="match status" value="1"/>
</dbReference>
<dbReference type="Pfam" id="PF01223">
    <property type="entry name" value="Endonuclease_NS"/>
    <property type="match status" value="1"/>
</dbReference>
<dbReference type="InterPro" id="IPR040255">
    <property type="entry name" value="Non-specific_endonuclease"/>
</dbReference>
<gene>
    <name evidence="6" type="ORF">AQPW35_51760</name>
</gene>
<dbReference type="PANTHER" id="PTHR13966:SF5">
    <property type="entry name" value="ENDONUCLEASE G, MITOCHONDRIAL"/>
    <property type="match status" value="1"/>
</dbReference>
<dbReference type="InterPro" id="IPR043504">
    <property type="entry name" value="Peptidase_S1_PA_chymotrypsin"/>
</dbReference>
<evidence type="ECO:0000256" key="2">
    <source>
        <dbReference type="PIRSR" id="PIRSR640255-2"/>
    </source>
</evidence>
<evidence type="ECO:0000256" key="1">
    <source>
        <dbReference type="PIRSR" id="PIRSR640255-1"/>
    </source>
</evidence>
<comment type="caution">
    <text evidence="6">The sequence shown here is derived from an EMBL/GenBank/DDBJ whole genome shotgun (WGS) entry which is preliminary data.</text>
</comment>
<accession>A0A480B2I1</accession>
<dbReference type="PANTHER" id="PTHR13966">
    <property type="entry name" value="ENDONUCLEASE RELATED"/>
    <property type="match status" value="1"/>
</dbReference>
<name>A0A480B2I1_9BURK</name>
<evidence type="ECO:0000313" key="7">
    <source>
        <dbReference type="Proteomes" id="UP000301751"/>
    </source>
</evidence>
<dbReference type="Proteomes" id="UP000301751">
    <property type="component" value="Unassembled WGS sequence"/>
</dbReference>
<dbReference type="GO" id="GO:0046872">
    <property type="term" value="F:metal ion binding"/>
    <property type="evidence" value="ECO:0007669"/>
    <property type="project" value="UniProtKB-KW"/>
</dbReference>
<feature type="domain" description="ENPP1-3/EXOG-like endonuclease/phosphodiesterase" evidence="4">
    <location>
        <begin position="408"/>
        <end position="622"/>
    </location>
</feature>